<dbReference type="Pfam" id="PF01070">
    <property type="entry name" value="FMN_dh"/>
    <property type="match status" value="1"/>
</dbReference>
<dbReference type="InterPro" id="IPR000262">
    <property type="entry name" value="FMN-dep_DH"/>
</dbReference>
<evidence type="ECO:0000256" key="2">
    <source>
        <dbReference type="ARBA" id="ARBA00022630"/>
    </source>
</evidence>
<dbReference type="InterPro" id="IPR013785">
    <property type="entry name" value="Aldolase_TIM"/>
</dbReference>
<gene>
    <name evidence="7" type="ORF">FIC94_20935</name>
</gene>
<protein>
    <submittedName>
        <fullName evidence="7">Alpha-hydroxy-acid oxidizing protein</fullName>
    </submittedName>
</protein>
<evidence type="ECO:0000313" key="7">
    <source>
        <dbReference type="EMBL" id="TNV10088.1"/>
    </source>
</evidence>
<keyword evidence="2" id="KW-0285">Flavoprotein</keyword>
<feature type="domain" description="FMN hydroxy acid dehydrogenase" evidence="6">
    <location>
        <begin position="9"/>
        <end position="386"/>
    </location>
</feature>
<dbReference type="PROSITE" id="PS00557">
    <property type="entry name" value="FMN_HYDROXY_ACID_DH_1"/>
    <property type="match status" value="1"/>
</dbReference>
<accession>A0ABY2XZT8</accession>
<dbReference type="InterPro" id="IPR037396">
    <property type="entry name" value="FMN_HAD"/>
</dbReference>
<keyword evidence="3" id="KW-0288">FMN</keyword>
<evidence type="ECO:0000313" key="8">
    <source>
        <dbReference type="Proteomes" id="UP000312784"/>
    </source>
</evidence>
<organism evidence="7 8">
    <name type="scientific">Ochrobactrum teleogrylli</name>
    <dbReference type="NCBI Taxonomy" id="2479765"/>
    <lineage>
        <taxon>Bacteria</taxon>
        <taxon>Pseudomonadati</taxon>
        <taxon>Pseudomonadota</taxon>
        <taxon>Alphaproteobacteria</taxon>
        <taxon>Hyphomicrobiales</taxon>
        <taxon>Brucellaceae</taxon>
        <taxon>Brucella/Ochrobactrum group</taxon>
        <taxon>Ochrobactrum</taxon>
    </lineage>
</organism>
<sequence>MMRRFYTGRDMKRILSVDEMRAAALKRLPALVAEYLEGGAEDEITLSRNRDVFRSEIFRPRVLRGQSTPDLTAGEALLPIAIAPTGFAGLFAQKGDLALARAARSAGVPMCQSTVSNAALEELSPILGSLHWMQIYIFRSRPFMEQLLERCEAAGIQRLVVTLDASIFGNREWDRRSYTADGTPRLSRKIEAVRHLEWLFSVYLPGLPTFGNLAAFLPEGKRDLASATAWSRNEIEDRLDRSWFDWLRANWQGELWIKGVLRGDDARMLLDAGANGIVVSNHGGRQLDGAAASLDALSEVMVAAKGAPVWLDSGIRRGADIAKALIRGADGVLVGRAALYGLAAGGEAGVARVLQMLGEELARVMAMLGVRDIEALRDPDLLAHFQQI</sequence>
<comment type="cofactor">
    <cofactor evidence="1">
        <name>FMN</name>
        <dbReference type="ChEBI" id="CHEBI:58210"/>
    </cofactor>
</comment>
<dbReference type="Gene3D" id="3.20.20.70">
    <property type="entry name" value="Aldolase class I"/>
    <property type="match status" value="1"/>
</dbReference>
<dbReference type="PANTHER" id="PTHR10578:SF107">
    <property type="entry name" value="2-HYDROXYACID OXIDASE 1"/>
    <property type="match status" value="1"/>
</dbReference>
<dbReference type="PIRSF" id="PIRSF000138">
    <property type="entry name" value="Al-hdrx_acd_dh"/>
    <property type="match status" value="1"/>
</dbReference>
<dbReference type="InterPro" id="IPR008259">
    <property type="entry name" value="FMN_hydac_DH_AS"/>
</dbReference>
<evidence type="ECO:0000259" key="6">
    <source>
        <dbReference type="PROSITE" id="PS51349"/>
    </source>
</evidence>
<name>A0ABY2XZT8_9HYPH</name>
<dbReference type="InterPro" id="IPR012133">
    <property type="entry name" value="Alpha-hydoxy_acid_DH_FMN"/>
</dbReference>
<keyword evidence="8" id="KW-1185">Reference proteome</keyword>
<dbReference type="Proteomes" id="UP000312784">
    <property type="component" value="Unassembled WGS sequence"/>
</dbReference>
<comment type="similarity">
    <text evidence="5">Belongs to the FMN-dependent alpha-hydroxy acid dehydrogenase family.</text>
</comment>
<reference evidence="7 8" key="1">
    <citation type="submission" date="2019-06" db="EMBL/GenBank/DDBJ databases">
        <title>Ochrobactrum cricket sp.nov., isolated from the insect Teleogryllus occipitalis living in deserted cropland.</title>
        <authorList>
            <person name="Hu M."/>
        </authorList>
    </citation>
    <scope>NUCLEOTIDE SEQUENCE [LARGE SCALE GENOMIC DNA]</scope>
    <source>
        <strain evidence="7 8">LCB8</strain>
    </source>
</reference>
<dbReference type="CDD" id="cd02809">
    <property type="entry name" value="alpha_hydroxyacid_oxid_FMN"/>
    <property type="match status" value="1"/>
</dbReference>
<dbReference type="PANTHER" id="PTHR10578">
    <property type="entry name" value="S -2-HYDROXY-ACID OXIDASE-RELATED"/>
    <property type="match status" value="1"/>
</dbReference>
<evidence type="ECO:0000256" key="1">
    <source>
        <dbReference type="ARBA" id="ARBA00001917"/>
    </source>
</evidence>
<evidence type="ECO:0000256" key="4">
    <source>
        <dbReference type="ARBA" id="ARBA00023002"/>
    </source>
</evidence>
<evidence type="ECO:0000256" key="5">
    <source>
        <dbReference type="ARBA" id="ARBA00024042"/>
    </source>
</evidence>
<keyword evidence="4" id="KW-0560">Oxidoreductase</keyword>
<dbReference type="PROSITE" id="PS51349">
    <property type="entry name" value="FMN_HYDROXY_ACID_DH_2"/>
    <property type="match status" value="1"/>
</dbReference>
<dbReference type="EMBL" id="VEWL01000020">
    <property type="protein sequence ID" value="TNV10088.1"/>
    <property type="molecule type" value="Genomic_DNA"/>
</dbReference>
<evidence type="ECO:0000256" key="3">
    <source>
        <dbReference type="ARBA" id="ARBA00022643"/>
    </source>
</evidence>
<proteinExistence type="inferred from homology"/>
<dbReference type="SUPFAM" id="SSF51395">
    <property type="entry name" value="FMN-linked oxidoreductases"/>
    <property type="match status" value="1"/>
</dbReference>
<comment type="caution">
    <text evidence="7">The sequence shown here is derived from an EMBL/GenBank/DDBJ whole genome shotgun (WGS) entry which is preliminary data.</text>
</comment>